<feature type="transmembrane region" description="Helical" evidence="1">
    <location>
        <begin position="6"/>
        <end position="26"/>
    </location>
</feature>
<dbReference type="AlphaFoldDB" id="A0A8R1DII3"/>
<keyword evidence="1" id="KW-0812">Transmembrane</keyword>
<accession>A0A8R1DII3</accession>
<reference evidence="3" key="1">
    <citation type="submission" date="2010-08" db="EMBL/GenBank/DDBJ databases">
        <authorList>
            <consortium name="Caenorhabditis japonica Sequencing Consortium"/>
            <person name="Wilson R.K."/>
        </authorList>
    </citation>
    <scope>NUCLEOTIDE SEQUENCE [LARGE SCALE GENOMIC DNA]</scope>
    <source>
        <strain evidence="3">DF5081</strain>
    </source>
</reference>
<evidence type="ECO:0008006" key="4">
    <source>
        <dbReference type="Google" id="ProtNLM"/>
    </source>
</evidence>
<protein>
    <recommendedName>
        <fullName evidence="4">Serpentine receptor class gamma</fullName>
    </recommendedName>
</protein>
<keyword evidence="1" id="KW-0472">Membrane</keyword>
<dbReference type="EnsemblMetazoa" id="CJA03770.1">
    <property type="protein sequence ID" value="CJA03770.1"/>
    <property type="gene ID" value="WBGene00122974"/>
</dbReference>
<evidence type="ECO:0000313" key="2">
    <source>
        <dbReference type="EnsemblMetazoa" id="CJA03770.1"/>
    </source>
</evidence>
<keyword evidence="1" id="KW-1133">Transmembrane helix</keyword>
<name>A0A8R1DII3_CAEJA</name>
<feature type="transmembrane region" description="Helical" evidence="1">
    <location>
        <begin position="38"/>
        <end position="59"/>
    </location>
</feature>
<reference evidence="2" key="2">
    <citation type="submission" date="2022-06" db="UniProtKB">
        <authorList>
            <consortium name="EnsemblMetazoa"/>
        </authorList>
    </citation>
    <scope>IDENTIFICATION</scope>
    <source>
        <strain evidence="2">DF5081</strain>
    </source>
</reference>
<proteinExistence type="predicted"/>
<organism evidence="2 3">
    <name type="scientific">Caenorhabditis japonica</name>
    <dbReference type="NCBI Taxonomy" id="281687"/>
    <lineage>
        <taxon>Eukaryota</taxon>
        <taxon>Metazoa</taxon>
        <taxon>Ecdysozoa</taxon>
        <taxon>Nematoda</taxon>
        <taxon>Chromadorea</taxon>
        <taxon>Rhabditida</taxon>
        <taxon>Rhabditina</taxon>
        <taxon>Rhabditomorpha</taxon>
        <taxon>Rhabditoidea</taxon>
        <taxon>Rhabditidae</taxon>
        <taxon>Peloderinae</taxon>
        <taxon>Caenorhabditis</taxon>
    </lineage>
</organism>
<evidence type="ECO:0000313" key="3">
    <source>
        <dbReference type="Proteomes" id="UP000005237"/>
    </source>
</evidence>
<keyword evidence="3" id="KW-1185">Reference proteome</keyword>
<sequence>MDYSSNFFSLTITFFMSLNRCLLFTAKRLNAKIFDRSRWIIPFTISAISSIFSAAIAIITSNIHRLLYEFGFIDFGFQGWKVVSY</sequence>
<evidence type="ECO:0000256" key="1">
    <source>
        <dbReference type="SAM" id="Phobius"/>
    </source>
</evidence>
<dbReference type="Proteomes" id="UP000005237">
    <property type="component" value="Unassembled WGS sequence"/>
</dbReference>